<sequence length="234" mass="25008">MEAERDAGAGVSHGGGGGAGGGDDGVAGGAGSGSGSGGGAGGDAVGAGDGGRTVTFVSRDNQEFRVPMAVVRMSEFATNQAEEAEGEDDDDGDDGEHDGDRVHLPLVEGRVLARVVEWCMRHVDDPFPEVSRPLPRANMRDAGISEADEAWVEGLSYEEFHDIVQAANYMQVRDLLTLCAVRIALWFKGKTPEEIKRQFAVTRDFTPEEEEEVRSKFAWAQRLAPVMPDEGSRE</sequence>
<evidence type="ECO:0000259" key="4">
    <source>
        <dbReference type="Pfam" id="PF01466"/>
    </source>
</evidence>
<keyword evidence="2" id="KW-0833">Ubl conjugation pathway</keyword>
<dbReference type="AlphaFoldDB" id="A0A7S1CFU8"/>
<dbReference type="Pfam" id="PF01466">
    <property type="entry name" value="Skp1"/>
    <property type="match status" value="1"/>
</dbReference>
<dbReference type="EMBL" id="HBFS01015414">
    <property type="protein sequence ID" value="CAD8917064.1"/>
    <property type="molecule type" value="Transcribed_RNA"/>
</dbReference>
<dbReference type="InterPro" id="IPR011333">
    <property type="entry name" value="SKP1/BTB/POZ_sf"/>
</dbReference>
<reference evidence="6" key="1">
    <citation type="submission" date="2021-01" db="EMBL/GenBank/DDBJ databases">
        <authorList>
            <person name="Corre E."/>
            <person name="Pelletier E."/>
            <person name="Niang G."/>
            <person name="Scheremetjew M."/>
            <person name="Finn R."/>
            <person name="Kale V."/>
            <person name="Holt S."/>
            <person name="Cochrane G."/>
            <person name="Meng A."/>
            <person name="Brown T."/>
            <person name="Cohen L."/>
        </authorList>
    </citation>
    <scope>NUCLEOTIDE SEQUENCE</scope>
    <source>
        <strain evidence="6">Ms1</strain>
    </source>
</reference>
<accession>A0A7S1CFU8</accession>
<dbReference type="InterPro" id="IPR001232">
    <property type="entry name" value="SKP1-like"/>
</dbReference>
<evidence type="ECO:0000313" key="6">
    <source>
        <dbReference type="EMBL" id="CAD8917064.1"/>
    </source>
</evidence>
<feature type="region of interest" description="Disordered" evidence="3">
    <location>
        <begin position="1"/>
        <end position="54"/>
    </location>
</feature>
<feature type="compositionally biased region" description="Gly residues" evidence="3">
    <location>
        <begin position="11"/>
        <end position="51"/>
    </location>
</feature>
<dbReference type="InterPro" id="IPR036296">
    <property type="entry name" value="SKP1-like_dim_sf"/>
</dbReference>
<gene>
    <name evidence="6" type="ORF">BSP0115_LOCUS10325</name>
</gene>
<organism evidence="6">
    <name type="scientific">Bicosoecida sp. CB-2014</name>
    <dbReference type="NCBI Taxonomy" id="1486930"/>
    <lineage>
        <taxon>Eukaryota</taxon>
        <taxon>Sar</taxon>
        <taxon>Stramenopiles</taxon>
        <taxon>Bigyra</taxon>
        <taxon>Opalozoa</taxon>
        <taxon>Bicosoecida</taxon>
    </lineage>
</organism>
<evidence type="ECO:0000256" key="1">
    <source>
        <dbReference type="ARBA" id="ARBA00009993"/>
    </source>
</evidence>
<protein>
    <recommendedName>
        <fullName evidence="7">SKP1 component dimerisation domain-containing protein</fullName>
    </recommendedName>
</protein>
<evidence type="ECO:0000256" key="3">
    <source>
        <dbReference type="SAM" id="MobiDB-lite"/>
    </source>
</evidence>
<dbReference type="PANTHER" id="PTHR11165">
    <property type="entry name" value="SKP1"/>
    <property type="match status" value="1"/>
</dbReference>
<proteinExistence type="inferred from homology"/>
<dbReference type="SMART" id="SM00512">
    <property type="entry name" value="Skp1"/>
    <property type="match status" value="1"/>
</dbReference>
<dbReference type="InterPro" id="IPR016897">
    <property type="entry name" value="SKP1"/>
</dbReference>
<evidence type="ECO:0000259" key="5">
    <source>
        <dbReference type="Pfam" id="PF03931"/>
    </source>
</evidence>
<dbReference type="Gene3D" id="3.30.710.10">
    <property type="entry name" value="Potassium Channel Kv1.1, Chain A"/>
    <property type="match status" value="1"/>
</dbReference>
<feature type="domain" description="SKP1 component POZ" evidence="5">
    <location>
        <begin position="53"/>
        <end position="123"/>
    </location>
</feature>
<feature type="compositionally biased region" description="Acidic residues" evidence="3">
    <location>
        <begin position="82"/>
        <end position="97"/>
    </location>
</feature>
<feature type="domain" description="SKP1 component dimerisation" evidence="4">
    <location>
        <begin position="174"/>
        <end position="220"/>
    </location>
</feature>
<dbReference type="Pfam" id="PF03931">
    <property type="entry name" value="Skp1_POZ"/>
    <property type="match status" value="1"/>
</dbReference>
<dbReference type="InterPro" id="IPR016073">
    <property type="entry name" value="Skp1_comp_POZ"/>
</dbReference>
<dbReference type="GO" id="GO:0006511">
    <property type="term" value="P:ubiquitin-dependent protein catabolic process"/>
    <property type="evidence" value="ECO:0007669"/>
    <property type="project" value="InterPro"/>
</dbReference>
<comment type="similarity">
    <text evidence="1">Belongs to the SKP1 family.</text>
</comment>
<name>A0A7S1CFU8_9STRA</name>
<evidence type="ECO:0008006" key="7">
    <source>
        <dbReference type="Google" id="ProtNLM"/>
    </source>
</evidence>
<dbReference type="InterPro" id="IPR016072">
    <property type="entry name" value="Skp1_comp_dimer"/>
</dbReference>
<feature type="region of interest" description="Disordered" evidence="3">
    <location>
        <begin position="80"/>
        <end position="102"/>
    </location>
</feature>
<dbReference type="SUPFAM" id="SSF81382">
    <property type="entry name" value="Skp1 dimerisation domain-like"/>
    <property type="match status" value="1"/>
</dbReference>
<dbReference type="SUPFAM" id="SSF54695">
    <property type="entry name" value="POZ domain"/>
    <property type="match status" value="1"/>
</dbReference>
<evidence type="ECO:0000256" key="2">
    <source>
        <dbReference type="ARBA" id="ARBA00022786"/>
    </source>
</evidence>